<sequence length="439" mass="50232">MSIYSGFGTRQQEESYNKNLYHIIFLLQLKITKEFMSQSIGDEKFEKVFKKLYMRLSANDNSKYLPPRFSYAMKDLAEYYGVFVDLEGNKTGQQYLASNASNSSLSTVAQLKAMQSGKKSKMKSSKKRINIQKPNLSNFKNEDSFNLEIIKETVKNKISANKKISKKKNSIETGYRLAHRRQTQKNLAKPSKAKRNSLAPHHAAKKTQKSRIEKADGVYTQNIYERLEHNDALNLSCHPRQYARNNLHFTALNSSFDMPLDHQEAPPLNISELDLDSNSLESEGRSHSKASKYPQIADSYYRKHNSMQKNYHTDSKTKAKLKYQLNRSHANSPSSLNPNMNIRMDSVDNNSSTIYNQNSEKRKLRKIKHSPLINHQFQQRVSEKDTSTPNGLPSVTVNFKIEPGTGSAMFDANYEPSHPDLQGYESEEIDGYASDHFEG</sequence>
<proteinExistence type="predicted"/>
<reference evidence="2" key="1">
    <citation type="submission" date="2023-07" db="EMBL/GenBank/DDBJ databases">
        <authorList>
            <consortium name="AG Swart"/>
            <person name="Singh M."/>
            <person name="Singh A."/>
            <person name="Seah K."/>
            <person name="Emmerich C."/>
        </authorList>
    </citation>
    <scope>NUCLEOTIDE SEQUENCE</scope>
    <source>
        <strain evidence="2">DP1</strain>
    </source>
</reference>
<feature type="region of interest" description="Disordered" evidence="1">
    <location>
        <begin position="179"/>
        <end position="214"/>
    </location>
</feature>
<dbReference type="Proteomes" id="UP001295684">
    <property type="component" value="Unassembled WGS sequence"/>
</dbReference>
<dbReference type="AlphaFoldDB" id="A0AAD1UDV7"/>
<protein>
    <submittedName>
        <fullName evidence="2">Uncharacterized protein</fullName>
    </submittedName>
</protein>
<accession>A0AAD1UDV7</accession>
<dbReference type="EMBL" id="CAMPGE010006160">
    <property type="protein sequence ID" value="CAI2365004.1"/>
    <property type="molecule type" value="Genomic_DNA"/>
</dbReference>
<name>A0AAD1UDV7_EUPCR</name>
<organism evidence="2 3">
    <name type="scientific">Euplotes crassus</name>
    <dbReference type="NCBI Taxonomy" id="5936"/>
    <lineage>
        <taxon>Eukaryota</taxon>
        <taxon>Sar</taxon>
        <taxon>Alveolata</taxon>
        <taxon>Ciliophora</taxon>
        <taxon>Intramacronucleata</taxon>
        <taxon>Spirotrichea</taxon>
        <taxon>Hypotrichia</taxon>
        <taxon>Euplotida</taxon>
        <taxon>Euplotidae</taxon>
        <taxon>Moneuplotes</taxon>
    </lineage>
</organism>
<gene>
    <name evidence="2" type="ORF">ECRASSUSDP1_LOCUS6354</name>
</gene>
<evidence type="ECO:0000313" key="2">
    <source>
        <dbReference type="EMBL" id="CAI2365004.1"/>
    </source>
</evidence>
<keyword evidence="3" id="KW-1185">Reference proteome</keyword>
<comment type="caution">
    <text evidence="2">The sequence shown here is derived from an EMBL/GenBank/DDBJ whole genome shotgun (WGS) entry which is preliminary data.</text>
</comment>
<evidence type="ECO:0000256" key="1">
    <source>
        <dbReference type="SAM" id="MobiDB-lite"/>
    </source>
</evidence>
<evidence type="ECO:0000313" key="3">
    <source>
        <dbReference type="Proteomes" id="UP001295684"/>
    </source>
</evidence>